<dbReference type="InterPro" id="IPR003646">
    <property type="entry name" value="SH3-like_bac-type"/>
</dbReference>
<dbReference type="CDD" id="cd00118">
    <property type="entry name" value="LysM"/>
    <property type="match status" value="1"/>
</dbReference>
<sequence length="256" mass="28197">MNLALNIGNSNDLSMGILIAGDYTQEELTDAAMASFADLNNALDQDNIAMGGMFPHSAYPGYEWKKCSVYSPKYALETGEDIIGESGGTEVSVPDAPSPTPDVYIVQQGDTLYSIAATEDFTADDLMTWNGIADPTTLRVGQELKLYGSQTDEQQTPYTVGDWETNDYGTQYIKAKGTFTVGGSRIMSRANGPFVSNPEGGWVYPGYKIKYAYLCRQGNHVWIEYEQNRQTWWLPYNTWDSVTGAVGEDGPWGTFS</sequence>
<dbReference type="Pfam" id="PF08460">
    <property type="entry name" value="SH3_5"/>
    <property type="match status" value="1"/>
</dbReference>
<protein>
    <submittedName>
        <fullName evidence="2">SH3 domain-containing protein</fullName>
    </submittedName>
</protein>
<dbReference type="RefSeq" id="WP_143544954.1">
    <property type="nucleotide sequence ID" value="NZ_CP011366.1"/>
</dbReference>
<dbReference type="SMART" id="SM00257">
    <property type="entry name" value="LysM"/>
    <property type="match status" value="1"/>
</dbReference>
<evidence type="ECO:0000313" key="2">
    <source>
        <dbReference type="EMBL" id="SFK95732.1"/>
    </source>
</evidence>
<dbReference type="SUPFAM" id="SSF54106">
    <property type="entry name" value="LysM domain"/>
    <property type="match status" value="1"/>
</dbReference>
<name>A0AA94HIH1_9STAP</name>
<dbReference type="AlphaFoldDB" id="A0AA94HIH1"/>
<dbReference type="Gene3D" id="3.10.350.10">
    <property type="entry name" value="LysM domain"/>
    <property type="match status" value="1"/>
</dbReference>
<dbReference type="InterPro" id="IPR018392">
    <property type="entry name" value="LysM"/>
</dbReference>
<gene>
    <name evidence="2" type="ORF">SAMN05216235_2775</name>
</gene>
<organism evidence="2 3">
    <name type="scientific">Salinicoccus halodurans</name>
    <dbReference type="NCBI Taxonomy" id="407035"/>
    <lineage>
        <taxon>Bacteria</taxon>
        <taxon>Bacillati</taxon>
        <taxon>Bacillota</taxon>
        <taxon>Bacilli</taxon>
        <taxon>Bacillales</taxon>
        <taxon>Staphylococcaceae</taxon>
        <taxon>Salinicoccus</taxon>
    </lineage>
</organism>
<comment type="caution">
    <text evidence="2">The sequence shown here is derived from an EMBL/GenBank/DDBJ whole genome shotgun (WGS) entry which is preliminary data.</text>
</comment>
<accession>A0AA94HIH1</accession>
<evidence type="ECO:0000259" key="1">
    <source>
        <dbReference type="PROSITE" id="PS51782"/>
    </source>
</evidence>
<dbReference type="InterPro" id="IPR036779">
    <property type="entry name" value="LysM_dom_sf"/>
</dbReference>
<proteinExistence type="predicted"/>
<dbReference type="PROSITE" id="PS51782">
    <property type="entry name" value="LYSM"/>
    <property type="match status" value="1"/>
</dbReference>
<dbReference type="Pfam" id="PF01476">
    <property type="entry name" value="LysM"/>
    <property type="match status" value="1"/>
</dbReference>
<feature type="domain" description="LysM" evidence="1">
    <location>
        <begin position="102"/>
        <end position="146"/>
    </location>
</feature>
<dbReference type="Gene3D" id="2.30.30.40">
    <property type="entry name" value="SH3 Domains"/>
    <property type="match status" value="1"/>
</dbReference>
<evidence type="ECO:0000313" key="3">
    <source>
        <dbReference type="Proteomes" id="UP000183090"/>
    </source>
</evidence>
<reference evidence="2 3" key="1">
    <citation type="submission" date="2016-10" db="EMBL/GenBank/DDBJ databases">
        <authorList>
            <person name="Varghese N."/>
            <person name="Submissions S."/>
        </authorList>
    </citation>
    <scope>NUCLEOTIDE SEQUENCE [LARGE SCALE GENOMIC DNA]</scope>
    <source>
        <strain evidence="2 3">CGMCC 1.6501</strain>
    </source>
</reference>
<dbReference type="EMBL" id="FOTB01000006">
    <property type="protein sequence ID" value="SFK95732.1"/>
    <property type="molecule type" value="Genomic_DNA"/>
</dbReference>
<dbReference type="Proteomes" id="UP000183090">
    <property type="component" value="Unassembled WGS sequence"/>
</dbReference>